<feature type="chain" id="PRO_5004835043" description="AA1-like domain-containing protein" evidence="1">
    <location>
        <begin position="18"/>
        <end position="150"/>
    </location>
</feature>
<dbReference type="RefSeq" id="XP_007840738.1">
    <property type="nucleotide sequence ID" value="XM_007842547.1"/>
</dbReference>
<dbReference type="GeneID" id="19278979"/>
<name>W3WJJ3_PESFW</name>
<dbReference type="EMBL" id="KI912120">
    <property type="protein sequence ID" value="ETS74100.1"/>
    <property type="molecule type" value="Genomic_DNA"/>
</dbReference>
<evidence type="ECO:0000313" key="2">
    <source>
        <dbReference type="EMBL" id="ETS74100.1"/>
    </source>
</evidence>
<dbReference type="HOGENOM" id="CLU_1741223_0_0_1"/>
<protein>
    <recommendedName>
        <fullName evidence="4">AA1-like domain-containing protein</fullName>
    </recommendedName>
</protein>
<evidence type="ECO:0008006" key="4">
    <source>
        <dbReference type="Google" id="ProtNLM"/>
    </source>
</evidence>
<dbReference type="KEGG" id="pfy:PFICI_13966"/>
<reference evidence="3" key="1">
    <citation type="journal article" date="2015" name="BMC Genomics">
        <title>Genomic and transcriptomic analysis of the endophytic fungus Pestalotiopsis fici reveals its lifestyle and high potential for synthesis of natural products.</title>
        <authorList>
            <person name="Wang X."/>
            <person name="Zhang X."/>
            <person name="Liu L."/>
            <person name="Xiang M."/>
            <person name="Wang W."/>
            <person name="Sun X."/>
            <person name="Che Y."/>
            <person name="Guo L."/>
            <person name="Liu G."/>
            <person name="Guo L."/>
            <person name="Wang C."/>
            <person name="Yin W.B."/>
            <person name="Stadler M."/>
            <person name="Zhang X."/>
            <person name="Liu X."/>
        </authorList>
    </citation>
    <scope>NUCLEOTIDE SEQUENCE [LARGE SCALE GENOMIC DNA]</scope>
    <source>
        <strain evidence="3">W106-1 / CGMCC3.15140</strain>
    </source>
</reference>
<evidence type="ECO:0000256" key="1">
    <source>
        <dbReference type="SAM" id="SignalP"/>
    </source>
</evidence>
<proteinExistence type="predicted"/>
<dbReference type="Proteomes" id="UP000030651">
    <property type="component" value="Unassembled WGS sequence"/>
</dbReference>
<organism evidence="2 3">
    <name type="scientific">Pestalotiopsis fici (strain W106-1 / CGMCC3.15140)</name>
    <dbReference type="NCBI Taxonomy" id="1229662"/>
    <lineage>
        <taxon>Eukaryota</taxon>
        <taxon>Fungi</taxon>
        <taxon>Dikarya</taxon>
        <taxon>Ascomycota</taxon>
        <taxon>Pezizomycotina</taxon>
        <taxon>Sordariomycetes</taxon>
        <taxon>Xylariomycetidae</taxon>
        <taxon>Amphisphaeriales</taxon>
        <taxon>Sporocadaceae</taxon>
        <taxon>Pestalotiopsis</taxon>
    </lineage>
</organism>
<evidence type="ECO:0000313" key="3">
    <source>
        <dbReference type="Proteomes" id="UP000030651"/>
    </source>
</evidence>
<gene>
    <name evidence="2" type="ORF">PFICI_13966</name>
</gene>
<dbReference type="OrthoDB" id="4677810at2759"/>
<feature type="signal peptide" evidence="1">
    <location>
        <begin position="1"/>
        <end position="17"/>
    </location>
</feature>
<keyword evidence="3" id="KW-1185">Reference proteome</keyword>
<dbReference type="InParanoid" id="W3WJJ3"/>
<dbReference type="AlphaFoldDB" id="W3WJJ3"/>
<keyword evidence="1" id="KW-0732">Signal</keyword>
<sequence length="150" mass="15874">MKTFIIAAACFLGYSAAQGSIEKDAEWTVSGLSASSLPGPQGSLTTHYSFTVTTSTQSAQCDATSNQTGAPLGSLPETACDPDTFSFSWTPKGDAGSDGATLEIWDSVTEQFATHDIPADEIHQQPEFVLGSHPYVYNGPSDFIVETQLD</sequence>
<accession>W3WJJ3</accession>